<dbReference type="Proteomes" id="UP000729701">
    <property type="component" value="Unassembled WGS sequence"/>
</dbReference>
<dbReference type="AlphaFoldDB" id="A0A951QKJ9"/>
<evidence type="ECO:0000259" key="9">
    <source>
        <dbReference type="Pfam" id="PF13231"/>
    </source>
</evidence>
<accession>A0A951QKJ9</accession>
<name>A0A951QKJ9_9CYAN</name>
<comment type="caution">
    <text evidence="10">The sequence shown here is derived from an EMBL/GenBank/DDBJ whole genome shotgun (WGS) entry which is preliminary data.</text>
</comment>
<sequence length="535" mass="61163">MLTTNRQRLRSLQFPTSRLRFCVVILLILGIFFRCVNLERKVYWHDEAYTSLRISGYTKTEFVQQVFDGQVIDVESLQKYQYPNSQKTALDTIKSLALEDAQHPPLYFLMLRLWMQIFGDSVAAARSLSVIISFLCFPCIYWLCIELFQSPIIGWMAVALLSVSPFHVLYAQEARQFSLWSVIITISSAVFLRAVMLGGIRLWAIYAVTVILGLYTFLFSALVAIAHGFYLVIIENFRFTKTVKAYLLAISCAFLAFVPWILVIINNISQIDSTTASAQKRQSLSGLISGWISNLSYIFGDFWRYEPFYPNLNLPILRWGRYLIPLILILVGYALWFIYRCTQKRVWLFIFSLSGVPGLTLILSDLIFGGKLSTRARYVIPCYIGIQLAIAYLLATKIISIKPIQQKLWRLVIVLVISTGIISCTVSSQAETWWNKGSHANPQIARIINQSDKPLLISSNYSLNIGDLMSLSHVLDNKVKVQLVTEPNIPNIPDNFKEIFLYNPSKKLKSDIEKKYKLNLVDKPGRLWRLSALNP</sequence>
<dbReference type="Pfam" id="PF13231">
    <property type="entry name" value="PMT_2"/>
    <property type="match status" value="1"/>
</dbReference>
<evidence type="ECO:0000256" key="5">
    <source>
        <dbReference type="ARBA" id="ARBA00022692"/>
    </source>
</evidence>
<keyword evidence="2" id="KW-1003">Cell membrane</keyword>
<keyword evidence="6 8" id="KW-1133">Transmembrane helix</keyword>
<dbReference type="InterPro" id="IPR050297">
    <property type="entry name" value="LipidA_mod_glycosyltrf_83"/>
</dbReference>
<feature type="transmembrane region" description="Helical" evidence="8">
    <location>
        <begin position="376"/>
        <end position="396"/>
    </location>
</feature>
<evidence type="ECO:0000256" key="2">
    <source>
        <dbReference type="ARBA" id="ARBA00022475"/>
    </source>
</evidence>
<evidence type="ECO:0000256" key="6">
    <source>
        <dbReference type="ARBA" id="ARBA00022989"/>
    </source>
</evidence>
<evidence type="ECO:0000256" key="4">
    <source>
        <dbReference type="ARBA" id="ARBA00022679"/>
    </source>
</evidence>
<feature type="transmembrane region" description="Helical" evidence="8">
    <location>
        <begin position="21"/>
        <end position="39"/>
    </location>
</feature>
<feature type="transmembrane region" description="Helical" evidence="8">
    <location>
        <begin position="245"/>
        <end position="269"/>
    </location>
</feature>
<protein>
    <submittedName>
        <fullName evidence="10">Glycosyltransferase family 39 protein</fullName>
        <ecNumber evidence="10">2.4.-.-</ecNumber>
    </submittedName>
</protein>
<evidence type="ECO:0000256" key="8">
    <source>
        <dbReference type="SAM" id="Phobius"/>
    </source>
</evidence>
<reference evidence="10" key="1">
    <citation type="submission" date="2021-05" db="EMBL/GenBank/DDBJ databases">
        <authorList>
            <person name="Pietrasiak N."/>
            <person name="Ward R."/>
            <person name="Stajich J.E."/>
            <person name="Kurbessoian T."/>
        </authorList>
    </citation>
    <scope>NUCLEOTIDE SEQUENCE</scope>
    <source>
        <strain evidence="10">GSE-NOS-MK-12-04C</strain>
    </source>
</reference>
<dbReference type="GO" id="GO:0005886">
    <property type="term" value="C:plasma membrane"/>
    <property type="evidence" value="ECO:0007669"/>
    <property type="project" value="UniProtKB-SubCell"/>
</dbReference>
<evidence type="ECO:0000313" key="11">
    <source>
        <dbReference type="Proteomes" id="UP000729701"/>
    </source>
</evidence>
<feature type="domain" description="Glycosyltransferase RgtA/B/C/D-like" evidence="9">
    <location>
        <begin position="102"/>
        <end position="261"/>
    </location>
</feature>
<evidence type="ECO:0000313" key="10">
    <source>
        <dbReference type="EMBL" id="MBW4667727.1"/>
    </source>
</evidence>
<gene>
    <name evidence="10" type="ORF">KME60_09880</name>
</gene>
<keyword evidence="4 10" id="KW-0808">Transferase</keyword>
<organism evidence="10 11">
    <name type="scientific">Cyanomargarita calcarea GSE-NOS-MK-12-04C</name>
    <dbReference type="NCBI Taxonomy" id="2839659"/>
    <lineage>
        <taxon>Bacteria</taxon>
        <taxon>Bacillati</taxon>
        <taxon>Cyanobacteriota</taxon>
        <taxon>Cyanophyceae</taxon>
        <taxon>Nostocales</taxon>
        <taxon>Cyanomargaritaceae</taxon>
        <taxon>Cyanomargarita</taxon>
    </lineage>
</organism>
<dbReference type="EMBL" id="JAHHGZ010000008">
    <property type="protein sequence ID" value="MBW4667727.1"/>
    <property type="molecule type" value="Genomic_DNA"/>
</dbReference>
<feature type="transmembrane region" description="Helical" evidence="8">
    <location>
        <begin position="152"/>
        <end position="171"/>
    </location>
</feature>
<feature type="transmembrane region" description="Helical" evidence="8">
    <location>
        <begin position="177"/>
        <end position="196"/>
    </location>
</feature>
<dbReference type="GO" id="GO:0016763">
    <property type="term" value="F:pentosyltransferase activity"/>
    <property type="evidence" value="ECO:0007669"/>
    <property type="project" value="TreeGrafter"/>
</dbReference>
<feature type="transmembrane region" description="Helical" evidence="8">
    <location>
        <begin position="408"/>
        <end position="428"/>
    </location>
</feature>
<dbReference type="PANTHER" id="PTHR33908:SF11">
    <property type="entry name" value="MEMBRANE PROTEIN"/>
    <property type="match status" value="1"/>
</dbReference>
<keyword evidence="3 10" id="KW-0328">Glycosyltransferase</keyword>
<dbReference type="PANTHER" id="PTHR33908">
    <property type="entry name" value="MANNOSYLTRANSFERASE YKCB-RELATED"/>
    <property type="match status" value="1"/>
</dbReference>
<feature type="transmembrane region" description="Helical" evidence="8">
    <location>
        <begin position="281"/>
        <end position="299"/>
    </location>
</feature>
<evidence type="ECO:0000256" key="3">
    <source>
        <dbReference type="ARBA" id="ARBA00022676"/>
    </source>
</evidence>
<feature type="transmembrane region" description="Helical" evidence="8">
    <location>
        <begin position="203"/>
        <end position="233"/>
    </location>
</feature>
<dbReference type="EC" id="2.4.-.-" evidence="10"/>
<keyword evidence="5 8" id="KW-0812">Transmembrane</keyword>
<feature type="transmembrane region" description="Helical" evidence="8">
    <location>
        <begin position="346"/>
        <end position="370"/>
    </location>
</feature>
<feature type="transmembrane region" description="Helical" evidence="8">
    <location>
        <begin position="123"/>
        <end position="145"/>
    </location>
</feature>
<feature type="transmembrane region" description="Helical" evidence="8">
    <location>
        <begin position="319"/>
        <end position="339"/>
    </location>
</feature>
<dbReference type="InterPro" id="IPR038731">
    <property type="entry name" value="RgtA/B/C-like"/>
</dbReference>
<reference evidence="10" key="2">
    <citation type="journal article" date="2022" name="Microbiol. Resour. Announc.">
        <title>Metagenome Sequencing to Explore Phylogenomics of Terrestrial Cyanobacteria.</title>
        <authorList>
            <person name="Ward R.D."/>
            <person name="Stajich J.E."/>
            <person name="Johansen J.R."/>
            <person name="Huntemann M."/>
            <person name="Clum A."/>
            <person name="Foster B."/>
            <person name="Foster B."/>
            <person name="Roux S."/>
            <person name="Palaniappan K."/>
            <person name="Varghese N."/>
            <person name="Mukherjee S."/>
            <person name="Reddy T.B.K."/>
            <person name="Daum C."/>
            <person name="Copeland A."/>
            <person name="Chen I.A."/>
            <person name="Ivanova N.N."/>
            <person name="Kyrpides N.C."/>
            <person name="Shapiro N."/>
            <person name="Eloe-Fadrosh E.A."/>
            <person name="Pietrasiak N."/>
        </authorList>
    </citation>
    <scope>NUCLEOTIDE SEQUENCE</scope>
    <source>
        <strain evidence="10">GSE-NOS-MK-12-04C</strain>
    </source>
</reference>
<proteinExistence type="predicted"/>
<evidence type="ECO:0000256" key="7">
    <source>
        <dbReference type="ARBA" id="ARBA00023136"/>
    </source>
</evidence>
<evidence type="ECO:0000256" key="1">
    <source>
        <dbReference type="ARBA" id="ARBA00004651"/>
    </source>
</evidence>
<comment type="subcellular location">
    <subcellularLocation>
        <location evidence="1">Cell membrane</location>
        <topology evidence="1">Multi-pass membrane protein</topology>
    </subcellularLocation>
</comment>
<keyword evidence="7 8" id="KW-0472">Membrane</keyword>
<dbReference type="GO" id="GO:0009103">
    <property type="term" value="P:lipopolysaccharide biosynthetic process"/>
    <property type="evidence" value="ECO:0007669"/>
    <property type="project" value="UniProtKB-ARBA"/>
</dbReference>